<dbReference type="Gene3D" id="3.40.50.2000">
    <property type="entry name" value="Glycogen Phosphorylase B"/>
    <property type="match status" value="2"/>
</dbReference>
<proteinExistence type="predicted"/>
<name>A0A1D7QB61_9SPHI</name>
<keyword evidence="1" id="KW-0812">Transmembrane</keyword>
<accession>A0A1D7QB61</accession>
<keyword evidence="4" id="KW-1185">Reference proteome</keyword>
<evidence type="ECO:0000313" key="3">
    <source>
        <dbReference type="EMBL" id="AOM75922.1"/>
    </source>
</evidence>
<keyword evidence="1" id="KW-1133">Transmembrane helix</keyword>
<dbReference type="Proteomes" id="UP000094313">
    <property type="component" value="Chromosome"/>
</dbReference>
<dbReference type="KEGG" id="psty:BFS30_01290"/>
<dbReference type="Pfam" id="PF00534">
    <property type="entry name" value="Glycos_transf_1"/>
    <property type="match status" value="1"/>
</dbReference>
<feature type="domain" description="Glycosyl transferase family 1" evidence="2">
    <location>
        <begin position="184"/>
        <end position="332"/>
    </location>
</feature>
<dbReference type="AlphaFoldDB" id="A0A1D7QB61"/>
<dbReference type="PANTHER" id="PTHR12526">
    <property type="entry name" value="GLYCOSYLTRANSFERASE"/>
    <property type="match status" value="1"/>
</dbReference>
<evidence type="ECO:0000259" key="2">
    <source>
        <dbReference type="Pfam" id="PF00534"/>
    </source>
</evidence>
<evidence type="ECO:0000313" key="4">
    <source>
        <dbReference type="Proteomes" id="UP000094313"/>
    </source>
</evidence>
<dbReference type="PANTHER" id="PTHR12526:SF630">
    <property type="entry name" value="GLYCOSYLTRANSFERASE"/>
    <property type="match status" value="1"/>
</dbReference>
<dbReference type="InterPro" id="IPR001296">
    <property type="entry name" value="Glyco_trans_1"/>
</dbReference>
<protein>
    <submittedName>
        <fullName evidence="3">Glycosyl transferase</fullName>
    </submittedName>
</protein>
<reference evidence="3 4" key="1">
    <citation type="submission" date="2016-08" db="EMBL/GenBank/DDBJ databases">
        <authorList>
            <person name="Seilhamer J.J."/>
        </authorList>
    </citation>
    <scope>NUCLEOTIDE SEQUENCE [LARGE SCALE GENOMIC DNA]</scope>
    <source>
        <strain evidence="3 4">DX4</strain>
    </source>
</reference>
<dbReference type="OrthoDB" id="791981at2"/>
<feature type="transmembrane region" description="Helical" evidence="1">
    <location>
        <begin position="83"/>
        <end position="102"/>
    </location>
</feature>
<dbReference type="RefSeq" id="WP_069377619.1">
    <property type="nucleotide sequence ID" value="NZ_CP017141.1"/>
</dbReference>
<gene>
    <name evidence="3" type="ORF">BFS30_01290</name>
</gene>
<organism evidence="3 4">
    <name type="scientific">Pedobacter steynii</name>
    <dbReference type="NCBI Taxonomy" id="430522"/>
    <lineage>
        <taxon>Bacteria</taxon>
        <taxon>Pseudomonadati</taxon>
        <taxon>Bacteroidota</taxon>
        <taxon>Sphingobacteriia</taxon>
        <taxon>Sphingobacteriales</taxon>
        <taxon>Sphingobacteriaceae</taxon>
        <taxon>Pedobacter</taxon>
    </lineage>
</organism>
<sequence length="365" mass="41674">MKDPKRVILLTPSMSKGGAETQLLKLALFLKSEGDQVLIISLKPIDEFNGLLERSGLEVLFLNNWSSHFLSNLRLLHSRVKSFQPQVMVAFMFIAIIFARLLKKSLRFKLISSIRISVLPAKWYLPFKLTAGLDDVLVYNSLAAKSNFESRNPRLKGGLVIHNGISIPADTAEMSGKSGVFRWVCVGHFRWNKDYPTLFKAIALIRDQHFCVDILGELNGADWPYRMIEELNIQDRVNLIGFRPDIAAYLNESDAFVLSSFSEGMPNAVLEAMAHALPVLISDIDGNRELLEAVKCGFLFEKQNEYELATRMLNMMDISLSERKELGERGRQYLKMEFSEGFVMRQWKALIEKTNDDVRNFWNTK</sequence>
<keyword evidence="3" id="KW-0808">Transferase</keyword>
<keyword evidence="1" id="KW-0472">Membrane</keyword>
<evidence type="ECO:0000256" key="1">
    <source>
        <dbReference type="SAM" id="Phobius"/>
    </source>
</evidence>
<dbReference type="GO" id="GO:0016757">
    <property type="term" value="F:glycosyltransferase activity"/>
    <property type="evidence" value="ECO:0007669"/>
    <property type="project" value="InterPro"/>
</dbReference>
<dbReference type="EMBL" id="CP017141">
    <property type="protein sequence ID" value="AOM75922.1"/>
    <property type="molecule type" value="Genomic_DNA"/>
</dbReference>
<dbReference type="SUPFAM" id="SSF53756">
    <property type="entry name" value="UDP-Glycosyltransferase/glycogen phosphorylase"/>
    <property type="match status" value="1"/>
</dbReference>